<keyword evidence="3" id="KW-0175">Coiled coil</keyword>
<organism evidence="9 10">
    <name type="scientific">Punica granatum</name>
    <name type="common">Pomegranate</name>
    <dbReference type="NCBI Taxonomy" id="22663"/>
    <lineage>
        <taxon>Eukaryota</taxon>
        <taxon>Viridiplantae</taxon>
        <taxon>Streptophyta</taxon>
        <taxon>Embryophyta</taxon>
        <taxon>Tracheophyta</taxon>
        <taxon>Spermatophyta</taxon>
        <taxon>Magnoliopsida</taxon>
        <taxon>eudicotyledons</taxon>
        <taxon>Gunneridae</taxon>
        <taxon>Pentapetalae</taxon>
        <taxon>rosids</taxon>
        <taxon>malvids</taxon>
        <taxon>Myrtales</taxon>
        <taxon>Lythraceae</taxon>
        <taxon>Punica</taxon>
    </lineage>
</organism>
<comment type="caution">
    <text evidence="9">The sequence shown here is derived from an EMBL/GenBank/DDBJ whole genome shotgun (WGS) entry which is preliminary data.</text>
</comment>
<evidence type="ECO:0000259" key="8">
    <source>
        <dbReference type="PROSITE" id="PS51519"/>
    </source>
</evidence>
<dbReference type="PROSITE" id="PS51519">
    <property type="entry name" value="RWP_RK"/>
    <property type="match status" value="1"/>
</dbReference>
<keyword evidence="2" id="KW-0805">Transcription regulation</keyword>
<proteinExistence type="predicted"/>
<dbReference type="PANTHER" id="PTHR46373">
    <property type="entry name" value="PROTEIN RKD4"/>
    <property type="match status" value="1"/>
</dbReference>
<dbReference type="Proteomes" id="UP000233551">
    <property type="component" value="Unassembled WGS sequence"/>
</dbReference>
<dbReference type="PANTHER" id="PTHR46373:SF20">
    <property type="entry name" value="PROTEIN RKD1"/>
    <property type="match status" value="1"/>
</dbReference>
<evidence type="ECO:0000256" key="6">
    <source>
        <dbReference type="ARBA" id="ARBA00023242"/>
    </source>
</evidence>
<evidence type="ECO:0000313" key="10">
    <source>
        <dbReference type="Proteomes" id="UP000233551"/>
    </source>
</evidence>
<feature type="domain" description="RWP-RK" evidence="8">
    <location>
        <begin position="175"/>
        <end position="265"/>
    </location>
</feature>
<keyword evidence="10" id="KW-1185">Reference proteome</keyword>
<gene>
    <name evidence="9" type="ORF">CRG98_001603</name>
</gene>
<keyword evidence="4" id="KW-0238">DNA-binding</keyword>
<reference evidence="9 10" key="1">
    <citation type="submission" date="2017-11" db="EMBL/GenBank/DDBJ databases">
        <title>De-novo sequencing of pomegranate (Punica granatum L.) genome.</title>
        <authorList>
            <person name="Akparov Z."/>
            <person name="Amiraslanov A."/>
            <person name="Hajiyeva S."/>
            <person name="Abbasov M."/>
            <person name="Kaur K."/>
            <person name="Hamwieh A."/>
            <person name="Solovyev V."/>
            <person name="Salamov A."/>
            <person name="Braich B."/>
            <person name="Kosarev P."/>
            <person name="Mahmoud A."/>
            <person name="Hajiyev E."/>
            <person name="Babayeva S."/>
            <person name="Izzatullayeva V."/>
            <person name="Mammadov A."/>
            <person name="Mammadov A."/>
            <person name="Sharifova S."/>
            <person name="Ojaghi J."/>
            <person name="Eynullazada K."/>
            <person name="Bayramov B."/>
            <person name="Abdulazimova A."/>
            <person name="Shahmuradov I."/>
        </authorList>
    </citation>
    <scope>NUCLEOTIDE SEQUENCE [LARGE SCALE GENOMIC DNA]</scope>
    <source>
        <strain evidence="10">cv. AG2017</strain>
        <tissue evidence="9">Leaf</tissue>
    </source>
</reference>
<dbReference type="EMBL" id="PGOL01000065">
    <property type="protein sequence ID" value="PKI77983.1"/>
    <property type="molecule type" value="Genomic_DNA"/>
</dbReference>
<keyword evidence="5" id="KW-0804">Transcription</keyword>
<dbReference type="GO" id="GO:0003700">
    <property type="term" value="F:DNA-binding transcription factor activity"/>
    <property type="evidence" value="ECO:0007669"/>
    <property type="project" value="InterPro"/>
</dbReference>
<name>A0A2I0LBC3_PUNGR</name>
<dbReference type="AlphaFoldDB" id="A0A2I0LBC3"/>
<evidence type="ECO:0000256" key="7">
    <source>
        <dbReference type="SAM" id="MobiDB-lite"/>
    </source>
</evidence>
<evidence type="ECO:0000313" key="9">
    <source>
        <dbReference type="EMBL" id="PKI77983.1"/>
    </source>
</evidence>
<comment type="function">
    <text evidence="1">Putative transcription factor.</text>
</comment>
<evidence type="ECO:0000256" key="4">
    <source>
        <dbReference type="ARBA" id="ARBA00023125"/>
    </source>
</evidence>
<accession>A0A2I0LBC3</accession>
<dbReference type="Pfam" id="PF02042">
    <property type="entry name" value="RWP-RK"/>
    <property type="match status" value="1"/>
</dbReference>
<feature type="region of interest" description="Disordered" evidence="7">
    <location>
        <begin position="313"/>
        <end position="342"/>
    </location>
</feature>
<evidence type="ECO:0000256" key="2">
    <source>
        <dbReference type="ARBA" id="ARBA00023015"/>
    </source>
</evidence>
<sequence length="342" mass="38941">MDKAFIGSWQFRSGTTMCNDRLVPKEEVGDEDPFYTFPIHSLDMSGNYNNGFTEYDWNSVFPFDQPQQQQPAGITENAQLHGAMTSWDPLVALSASAEFNPLSTRPPPLEHGRFLVQESSQPPEAINIWDSAVPQASITSFKAGYEQGILMRYSGDINGEATAVVEDNQVTTLVERRTTRRCTRSEDRNGSRSELLSRETISEYFYMPITRAAKELNIGLTLLKKRCRELGIRRWPHRKLMSLQTLIKNVKEMEGGEGNEGKMKEVVTILEREKKLMEELPDLDLEDKTKRLRQACFKANYKKRKLVAITYSGSSNSSSRAREGEEDEDEMRALSSFDNDLI</sequence>
<dbReference type="GO" id="GO:0003677">
    <property type="term" value="F:DNA binding"/>
    <property type="evidence" value="ECO:0007669"/>
    <property type="project" value="UniProtKB-KW"/>
</dbReference>
<protein>
    <recommendedName>
        <fullName evidence="8">RWP-RK domain-containing protein</fullName>
    </recommendedName>
</protein>
<dbReference type="InterPro" id="IPR044607">
    <property type="entry name" value="RKD-like"/>
</dbReference>
<evidence type="ECO:0000256" key="5">
    <source>
        <dbReference type="ARBA" id="ARBA00023163"/>
    </source>
</evidence>
<evidence type="ECO:0000256" key="3">
    <source>
        <dbReference type="ARBA" id="ARBA00023054"/>
    </source>
</evidence>
<evidence type="ECO:0000256" key="1">
    <source>
        <dbReference type="ARBA" id="ARBA00004049"/>
    </source>
</evidence>
<keyword evidence="6" id="KW-0539">Nucleus</keyword>
<dbReference type="InterPro" id="IPR003035">
    <property type="entry name" value="RWP-RK_dom"/>
</dbReference>